<feature type="binding site" evidence="5">
    <location>
        <position position="133"/>
    </location>
    <ligand>
        <name>ATP</name>
        <dbReference type="ChEBI" id="CHEBI:30616"/>
    </ligand>
</feature>
<evidence type="ECO:0000256" key="4">
    <source>
        <dbReference type="ARBA" id="ARBA00022840"/>
    </source>
</evidence>
<dbReference type="EMBL" id="QUMU01000006">
    <property type="protein sequence ID" value="REG30904.1"/>
    <property type="molecule type" value="Genomic_DNA"/>
</dbReference>
<dbReference type="PANTHER" id="PTHR43289:SF34">
    <property type="entry name" value="SERINE_THREONINE-PROTEIN KINASE YBDM-RELATED"/>
    <property type="match status" value="1"/>
</dbReference>
<feature type="region of interest" description="Disordered" evidence="6">
    <location>
        <begin position="1"/>
        <end position="21"/>
    </location>
</feature>
<keyword evidence="1" id="KW-0808">Transferase</keyword>
<dbReference type="RefSeq" id="WP_276326891.1">
    <property type="nucleotide sequence ID" value="NZ_CP011509.1"/>
</dbReference>
<dbReference type="Pfam" id="PF13629">
    <property type="entry name" value="T2SS-T3SS_pil_N"/>
    <property type="match status" value="1"/>
</dbReference>
<dbReference type="SUPFAM" id="SSF56112">
    <property type="entry name" value="Protein kinase-like (PK-like)"/>
    <property type="match status" value="1"/>
</dbReference>
<evidence type="ECO:0000256" key="5">
    <source>
        <dbReference type="PROSITE-ProRule" id="PRU10141"/>
    </source>
</evidence>
<evidence type="ECO:0000256" key="1">
    <source>
        <dbReference type="ARBA" id="ARBA00022679"/>
    </source>
</evidence>
<dbReference type="Gene3D" id="1.10.510.10">
    <property type="entry name" value="Transferase(Phosphotransferase) domain 1"/>
    <property type="match status" value="1"/>
</dbReference>
<accession>A0ABX9K0J6</accession>
<dbReference type="InterPro" id="IPR008271">
    <property type="entry name" value="Ser/Thr_kinase_AS"/>
</dbReference>
<dbReference type="PANTHER" id="PTHR43289">
    <property type="entry name" value="MITOGEN-ACTIVATED PROTEIN KINASE KINASE KINASE 20-RELATED"/>
    <property type="match status" value="1"/>
</dbReference>
<reference evidence="8 9" key="1">
    <citation type="submission" date="2018-08" db="EMBL/GenBank/DDBJ databases">
        <title>Genomic Encyclopedia of Archaeal and Bacterial Type Strains, Phase II (KMG-II): from individual species to whole genera.</title>
        <authorList>
            <person name="Goeker M."/>
        </authorList>
    </citation>
    <scope>NUCLEOTIDE SEQUENCE [LARGE SCALE GENOMIC DNA]</scope>
    <source>
        <strain evidence="8 9">DSM 2261</strain>
    </source>
</reference>
<organism evidence="8 9">
    <name type="scientific">Archangium gephyra</name>
    <dbReference type="NCBI Taxonomy" id="48"/>
    <lineage>
        <taxon>Bacteria</taxon>
        <taxon>Pseudomonadati</taxon>
        <taxon>Myxococcota</taxon>
        <taxon>Myxococcia</taxon>
        <taxon>Myxococcales</taxon>
        <taxon>Cystobacterineae</taxon>
        <taxon>Archangiaceae</taxon>
        <taxon>Archangium</taxon>
    </lineage>
</organism>
<dbReference type="CDD" id="cd14014">
    <property type="entry name" value="STKc_PknB_like"/>
    <property type="match status" value="1"/>
</dbReference>
<evidence type="ECO:0000256" key="3">
    <source>
        <dbReference type="ARBA" id="ARBA00022777"/>
    </source>
</evidence>
<evidence type="ECO:0000259" key="7">
    <source>
        <dbReference type="PROSITE" id="PS50011"/>
    </source>
</evidence>
<dbReference type="Proteomes" id="UP000256345">
    <property type="component" value="Unassembled WGS sequence"/>
</dbReference>
<feature type="domain" description="Protein kinase" evidence="7">
    <location>
        <begin position="104"/>
        <end position="376"/>
    </location>
</feature>
<evidence type="ECO:0000256" key="6">
    <source>
        <dbReference type="SAM" id="MobiDB-lite"/>
    </source>
</evidence>
<dbReference type="InterPro" id="IPR032789">
    <property type="entry name" value="T2SS-T3SS_pil_N"/>
</dbReference>
<keyword evidence="4 5" id="KW-0067">ATP-binding</keyword>
<keyword evidence="3 8" id="KW-0418">Kinase</keyword>
<name>A0ABX9K0J6_9BACT</name>
<dbReference type="InterPro" id="IPR041916">
    <property type="entry name" value="Anti_sigma_zinc_sf"/>
</dbReference>
<dbReference type="InterPro" id="IPR000719">
    <property type="entry name" value="Prot_kinase_dom"/>
</dbReference>
<proteinExistence type="predicted"/>
<gene>
    <name evidence="8" type="ORF">ATI61_106374</name>
</gene>
<dbReference type="InterPro" id="IPR017441">
    <property type="entry name" value="Protein_kinase_ATP_BS"/>
</dbReference>
<dbReference type="PROSITE" id="PS00107">
    <property type="entry name" value="PROTEIN_KINASE_ATP"/>
    <property type="match status" value="1"/>
</dbReference>
<evidence type="ECO:0000256" key="2">
    <source>
        <dbReference type="ARBA" id="ARBA00022741"/>
    </source>
</evidence>
<keyword evidence="9" id="KW-1185">Reference proteome</keyword>
<keyword evidence="2 5" id="KW-0547">Nucleotide-binding</keyword>
<protein>
    <submittedName>
        <fullName evidence="8">Serine/threonine-protein kinase</fullName>
    </submittedName>
</protein>
<dbReference type="Pfam" id="PF00069">
    <property type="entry name" value="Pkinase"/>
    <property type="match status" value="1"/>
</dbReference>
<dbReference type="GO" id="GO:0016301">
    <property type="term" value="F:kinase activity"/>
    <property type="evidence" value="ECO:0007669"/>
    <property type="project" value="UniProtKB-KW"/>
</dbReference>
<dbReference type="PROSITE" id="PS50011">
    <property type="entry name" value="PROTEIN_KINASE_DOM"/>
    <property type="match status" value="1"/>
</dbReference>
<comment type="caution">
    <text evidence="8">The sequence shown here is derived from an EMBL/GenBank/DDBJ whole genome shotgun (WGS) entry which is preliminary data.</text>
</comment>
<dbReference type="InterPro" id="IPR011009">
    <property type="entry name" value="Kinase-like_dom_sf"/>
</dbReference>
<dbReference type="PROSITE" id="PS00108">
    <property type="entry name" value="PROTEIN_KINASE_ST"/>
    <property type="match status" value="1"/>
</dbReference>
<evidence type="ECO:0000313" key="9">
    <source>
        <dbReference type="Proteomes" id="UP000256345"/>
    </source>
</evidence>
<sequence>MAARACDNPDAMPLESRLRAPDGCPDENVLAGFASGALAHEDTPRLEQHLDGCAACRALVAAVAAEASQPGDSLAPTCLDTGTPTLPMHPGAPALEPGAQVGRYVVEALLGEGGMGMVYAARDPALGRTVALKLLRPGGGGDEGRARLVREAQAMARLSHPNVLPLFELGTEGDSVFLAMERVEGPTLAGWLRERERPWREVLALFMRAGEGLAAAHRAGLVHRDFKPANVLVGADGRPRVTDFGLVRHEAGLDEALPGDAAAGDTGEALTRAGAAPGTPAYMSPEQLAGREVDARGDQFSFCVALHEALYGLRPFDARARGEARWSRVPVPRGPRLPGHVRAALERGLSLSAEARFASMEALLGALAAPSGPRWLPVVTVVAGLGLVLAGADVVVWRTRAPEAVPAQEAMPVALMPGTPVELEIPGMVRVAVGTPDVVEVKVLEADKVQLLPLATGTTTMLVWTRDGTRRTYNVSVGPY</sequence>
<dbReference type="Gene3D" id="3.30.200.20">
    <property type="entry name" value="Phosphorylase Kinase, domain 1"/>
    <property type="match status" value="1"/>
</dbReference>
<evidence type="ECO:0000313" key="8">
    <source>
        <dbReference type="EMBL" id="REG30904.1"/>
    </source>
</evidence>
<dbReference type="Gene3D" id="1.10.10.1320">
    <property type="entry name" value="Anti-sigma factor, zinc-finger domain"/>
    <property type="match status" value="1"/>
</dbReference>